<dbReference type="AlphaFoldDB" id="A0A6I2FAB2"/>
<comment type="similarity">
    <text evidence="1">Belongs to the bacterial solute-binding protein 1 family.</text>
</comment>
<dbReference type="Gene3D" id="3.40.190.10">
    <property type="entry name" value="Periplasmic binding protein-like II"/>
    <property type="match status" value="1"/>
</dbReference>
<reference evidence="5 6" key="1">
    <citation type="submission" date="2019-10" db="EMBL/GenBank/DDBJ databases">
        <authorList>
            <person name="Nie G."/>
            <person name="Ming H."/>
            <person name="Yi B."/>
        </authorList>
    </citation>
    <scope>NUCLEOTIDE SEQUENCE [LARGE SCALE GENOMIC DNA]</scope>
    <source>
        <strain evidence="5 6">CFH 90414</strain>
    </source>
</reference>
<evidence type="ECO:0000256" key="1">
    <source>
        <dbReference type="ARBA" id="ARBA00008520"/>
    </source>
</evidence>
<evidence type="ECO:0000256" key="2">
    <source>
        <dbReference type="ARBA" id="ARBA00022448"/>
    </source>
</evidence>
<accession>A0A6I2FAB2</accession>
<gene>
    <name evidence="5" type="ORF">GE115_07315</name>
</gene>
<keyword evidence="2" id="KW-0813">Transport</keyword>
<dbReference type="InterPro" id="IPR006059">
    <property type="entry name" value="SBP"/>
</dbReference>
<sequence length="459" mass="47634">MNRTLRTAGLVGAAAMLLAGCAVGTGGGAGADADYDAEAAVEGELSIMGFSAVDEVAQARIDLAEAELEGVEVELIEGDLDIQQFLSAVATGEPPSLLYADRDQIGSLAARGAVVPLEQCIDGEGIEMDQFVESAVDQVTLEDEVYGIPEFNQVQITMANADLLQAAGVAIEDVNGSDRAAMTEANRKLAKVDGGKVSVIGVDSKLPEFLPLWVAGAGGSPISEDGRTAQLDSPEAIEALTWAVGIYDDQGGFAAVKAFRDSADFFGEGNQFATSTLGAMPMEQWYLNVLNDVSPDAPMAFDSVRGTDGEPIAFAGGSAWAIPSGADNPEAACRWARVMTSLDAWQAAADARLSAREAEGKPFTGILTGNTVADEAIREMVTSGGEPWDSGVTAMYEANDHTVALPANPADAEFEDAMQNAVNSVLNGEATPEEALAEAQETAQQALDEGWAEIDGGGD</sequence>
<dbReference type="Proteomes" id="UP000431080">
    <property type="component" value="Unassembled WGS sequence"/>
</dbReference>
<keyword evidence="6" id="KW-1185">Reference proteome</keyword>
<name>A0A6I2FAB2_9MICO</name>
<organism evidence="5 6">
    <name type="scientific">Agromyces agglutinans</name>
    <dbReference type="NCBI Taxonomy" id="2662258"/>
    <lineage>
        <taxon>Bacteria</taxon>
        <taxon>Bacillati</taxon>
        <taxon>Actinomycetota</taxon>
        <taxon>Actinomycetes</taxon>
        <taxon>Micrococcales</taxon>
        <taxon>Microbacteriaceae</taxon>
        <taxon>Agromyces</taxon>
    </lineage>
</organism>
<feature type="signal peptide" evidence="4">
    <location>
        <begin position="1"/>
        <end position="24"/>
    </location>
</feature>
<dbReference type="GO" id="GO:1901982">
    <property type="term" value="F:maltose binding"/>
    <property type="evidence" value="ECO:0007669"/>
    <property type="project" value="TreeGrafter"/>
</dbReference>
<evidence type="ECO:0000313" key="6">
    <source>
        <dbReference type="Proteomes" id="UP000431080"/>
    </source>
</evidence>
<comment type="caution">
    <text evidence="5">The sequence shown here is derived from an EMBL/GenBank/DDBJ whole genome shotgun (WGS) entry which is preliminary data.</text>
</comment>
<evidence type="ECO:0000256" key="4">
    <source>
        <dbReference type="SAM" id="SignalP"/>
    </source>
</evidence>
<dbReference type="GO" id="GO:0055052">
    <property type="term" value="C:ATP-binding cassette (ABC) transporter complex, substrate-binding subunit-containing"/>
    <property type="evidence" value="ECO:0007669"/>
    <property type="project" value="TreeGrafter"/>
</dbReference>
<dbReference type="GO" id="GO:0015768">
    <property type="term" value="P:maltose transport"/>
    <property type="evidence" value="ECO:0007669"/>
    <property type="project" value="TreeGrafter"/>
</dbReference>
<dbReference type="SUPFAM" id="SSF53850">
    <property type="entry name" value="Periplasmic binding protein-like II"/>
    <property type="match status" value="1"/>
</dbReference>
<dbReference type="Pfam" id="PF13416">
    <property type="entry name" value="SBP_bac_8"/>
    <property type="match status" value="1"/>
</dbReference>
<protein>
    <submittedName>
        <fullName evidence="5">Extracellular solute-binding protein</fullName>
    </submittedName>
</protein>
<keyword evidence="3 4" id="KW-0732">Signal</keyword>
<dbReference type="EMBL" id="WJIF01000003">
    <property type="protein sequence ID" value="MRG59680.1"/>
    <property type="molecule type" value="Genomic_DNA"/>
</dbReference>
<dbReference type="PROSITE" id="PS51257">
    <property type="entry name" value="PROKAR_LIPOPROTEIN"/>
    <property type="match status" value="1"/>
</dbReference>
<evidence type="ECO:0000313" key="5">
    <source>
        <dbReference type="EMBL" id="MRG59680.1"/>
    </source>
</evidence>
<dbReference type="GO" id="GO:0042956">
    <property type="term" value="P:maltodextrin transmembrane transport"/>
    <property type="evidence" value="ECO:0007669"/>
    <property type="project" value="TreeGrafter"/>
</dbReference>
<proteinExistence type="inferred from homology"/>
<dbReference type="PANTHER" id="PTHR30061">
    <property type="entry name" value="MALTOSE-BINDING PERIPLASMIC PROTEIN"/>
    <property type="match status" value="1"/>
</dbReference>
<feature type="chain" id="PRO_5039423637" evidence="4">
    <location>
        <begin position="25"/>
        <end position="459"/>
    </location>
</feature>
<evidence type="ECO:0000256" key="3">
    <source>
        <dbReference type="ARBA" id="ARBA00022729"/>
    </source>
</evidence>
<dbReference type="PANTHER" id="PTHR30061:SF50">
    <property type="entry name" value="MALTOSE_MALTODEXTRIN-BINDING PERIPLASMIC PROTEIN"/>
    <property type="match status" value="1"/>
</dbReference>
<dbReference type="RefSeq" id="WP_153684123.1">
    <property type="nucleotide sequence ID" value="NZ_WJIF01000003.1"/>
</dbReference>